<dbReference type="PROSITE" id="PS50132">
    <property type="entry name" value="RGS"/>
    <property type="match status" value="1"/>
</dbReference>
<evidence type="ECO:0000259" key="7">
    <source>
        <dbReference type="PROSITE" id="PS50132"/>
    </source>
</evidence>
<reference evidence="10" key="1">
    <citation type="journal article" date="2018" name="Nat. Microbiol.">
        <title>Leveraging single-cell genomics to expand the fungal tree of life.</title>
        <authorList>
            <person name="Ahrendt S.R."/>
            <person name="Quandt C.A."/>
            <person name="Ciobanu D."/>
            <person name="Clum A."/>
            <person name="Salamov A."/>
            <person name="Andreopoulos B."/>
            <person name="Cheng J.F."/>
            <person name="Woyke T."/>
            <person name="Pelin A."/>
            <person name="Henrissat B."/>
            <person name="Reynolds N.K."/>
            <person name="Benny G.L."/>
            <person name="Smith M.E."/>
            <person name="James T.Y."/>
            <person name="Grigoriev I.V."/>
        </authorList>
    </citation>
    <scope>NUCLEOTIDE SEQUENCE [LARGE SCALE GENOMIC DNA]</scope>
    <source>
        <strain evidence="10">Benny S71-1</strain>
    </source>
</reference>
<keyword evidence="3 6" id="KW-1133">Transmembrane helix</keyword>
<feature type="transmembrane region" description="Helical" evidence="6">
    <location>
        <begin position="6"/>
        <end position="27"/>
    </location>
</feature>
<keyword evidence="2 6" id="KW-0812">Transmembrane</keyword>
<dbReference type="GO" id="GO:0016020">
    <property type="term" value="C:membrane"/>
    <property type="evidence" value="ECO:0007669"/>
    <property type="project" value="UniProtKB-SubCell"/>
</dbReference>
<comment type="subcellular location">
    <subcellularLocation>
        <location evidence="1">Membrane</location>
        <topology evidence="1">Multi-pass membrane protein</topology>
    </subcellularLocation>
</comment>
<dbReference type="InterPro" id="IPR016137">
    <property type="entry name" value="RGS"/>
</dbReference>
<feature type="transmembrane region" description="Helical" evidence="6">
    <location>
        <begin position="196"/>
        <end position="218"/>
    </location>
</feature>
<dbReference type="EMBL" id="KZ989271">
    <property type="protein sequence ID" value="RKP27092.1"/>
    <property type="molecule type" value="Genomic_DNA"/>
</dbReference>
<dbReference type="PROSITE" id="PS50259">
    <property type="entry name" value="G_PROTEIN_RECEP_F3_4"/>
    <property type="match status" value="1"/>
</dbReference>
<dbReference type="GO" id="GO:0004930">
    <property type="term" value="F:G protein-coupled receptor activity"/>
    <property type="evidence" value="ECO:0007669"/>
    <property type="project" value="InterPro"/>
</dbReference>
<evidence type="ECO:0008006" key="11">
    <source>
        <dbReference type="Google" id="ProtNLM"/>
    </source>
</evidence>
<dbReference type="InterPro" id="IPR017978">
    <property type="entry name" value="GPCR_3_C"/>
</dbReference>
<evidence type="ECO:0000256" key="6">
    <source>
        <dbReference type="SAM" id="Phobius"/>
    </source>
</evidence>
<feature type="transmembrane region" description="Helical" evidence="6">
    <location>
        <begin position="238"/>
        <end position="260"/>
    </location>
</feature>
<organism evidence="9 10">
    <name type="scientific">Syncephalis pseudoplumigaleata</name>
    <dbReference type="NCBI Taxonomy" id="1712513"/>
    <lineage>
        <taxon>Eukaryota</taxon>
        <taxon>Fungi</taxon>
        <taxon>Fungi incertae sedis</taxon>
        <taxon>Zoopagomycota</taxon>
        <taxon>Zoopagomycotina</taxon>
        <taxon>Zoopagomycetes</taxon>
        <taxon>Zoopagales</taxon>
        <taxon>Piptocephalidaceae</taxon>
        <taxon>Syncephalis</taxon>
    </lineage>
</organism>
<dbReference type="Proteomes" id="UP000278143">
    <property type="component" value="Unassembled WGS sequence"/>
</dbReference>
<name>A0A4P9Z4U4_9FUNG</name>
<evidence type="ECO:0000256" key="3">
    <source>
        <dbReference type="ARBA" id="ARBA00022989"/>
    </source>
</evidence>
<feature type="transmembrane region" description="Helical" evidence="6">
    <location>
        <begin position="39"/>
        <end position="62"/>
    </location>
</feature>
<keyword evidence="4 6" id="KW-0472">Membrane</keyword>
<evidence type="ECO:0000259" key="8">
    <source>
        <dbReference type="PROSITE" id="PS50259"/>
    </source>
</evidence>
<dbReference type="OrthoDB" id="5580053at2759"/>
<proteinExistence type="predicted"/>
<keyword evidence="10" id="KW-1185">Reference proteome</keyword>
<dbReference type="InterPro" id="IPR036305">
    <property type="entry name" value="RGS_sf"/>
</dbReference>
<feature type="transmembrane region" description="Helical" evidence="6">
    <location>
        <begin position="74"/>
        <end position="92"/>
    </location>
</feature>
<evidence type="ECO:0000256" key="1">
    <source>
        <dbReference type="ARBA" id="ARBA00004141"/>
    </source>
</evidence>
<dbReference type="AlphaFoldDB" id="A0A4P9Z4U4"/>
<evidence type="ECO:0000256" key="4">
    <source>
        <dbReference type="ARBA" id="ARBA00023136"/>
    </source>
</evidence>
<protein>
    <recommendedName>
        <fullName evidence="11">RGS domain-containing protein</fullName>
    </recommendedName>
</protein>
<feature type="domain" description="RGS" evidence="7">
    <location>
        <begin position="377"/>
        <end position="499"/>
    </location>
</feature>
<feature type="domain" description="G-protein coupled receptors family 3 profile" evidence="8">
    <location>
        <begin position="4"/>
        <end position="99"/>
    </location>
</feature>
<dbReference type="SUPFAM" id="SSF48097">
    <property type="entry name" value="Regulator of G-protein signaling, RGS"/>
    <property type="match status" value="1"/>
</dbReference>
<feature type="transmembrane region" description="Helical" evidence="6">
    <location>
        <begin position="272"/>
        <end position="295"/>
    </location>
</feature>
<accession>A0A4P9Z4U4</accession>
<feature type="transmembrane region" description="Helical" evidence="6">
    <location>
        <begin position="307"/>
        <end position="333"/>
    </location>
</feature>
<gene>
    <name evidence="9" type="ORF">SYNPS1DRAFT_27241</name>
</gene>
<sequence length="506" mass="56375">MNSVAIIAVVLLALYLVLQAVTLYLTWHYHYLPAIRHRSLALTYMLMASHTVLVINTLLALAFPDVYPCMLNPWMGGILLPSCMMMVVCRFYRLAALYRWNAHELEKCARPRPVSLYLKRISNSKSDGHSLLESHGSNSYDRPMPAMGTPSTDADHAHGTASSPAFPVASDASAHELHGKRASIVDRLLEAYTDRCAIMCTLAVAGILVVPALLVTFLRPYHDLRPFTECAITLVDMTPILASILLITSVGGGMIALRVMQARDAYGIRTELVTSIAVALAGVAATTAWVIYSHLDAPVKHSAQQRMYYYSVTGFINGTSFIVCNALIVNYPVMAASWRARKGAYARRDASSQTMNMRHLEDSRLSFVGSPPSYPRHFEQLLEDPLELASFRSHCVASFSIAACVFYERFSALQRHYKIASSGHGISLQLLPEFVDELEVLYRDFLIPEAPLSLANTLHPMTFALLQNAYRQRHICYDLLEDAAVQVKQHLFIWSYPAYANGQLCH</sequence>
<feature type="region of interest" description="Disordered" evidence="5">
    <location>
        <begin position="127"/>
        <end position="160"/>
    </location>
</feature>
<evidence type="ECO:0000313" key="10">
    <source>
        <dbReference type="Proteomes" id="UP000278143"/>
    </source>
</evidence>
<evidence type="ECO:0000313" key="9">
    <source>
        <dbReference type="EMBL" id="RKP27092.1"/>
    </source>
</evidence>
<evidence type="ECO:0000256" key="2">
    <source>
        <dbReference type="ARBA" id="ARBA00022692"/>
    </source>
</evidence>
<evidence type="ECO:0000256" key="5">
    <source>
        <dbReference type="SAM" id="MobiDB-lite"/>
    </source>
</evidence>